<feature type="transmembrane region" description="Helical" evidence="2">
    <location>
        <begin position="6"/>
        <end position="26"/>
    </location>
</feature>
<dbReference type="Gene3D" id="2.40.260.10">
    <property type="entry name" value="Sortase"/>
    <property type="match status" value="1"/>
</dbReference>
<proteinExistence type="predicted"/>
<evidence type="ECO:0000256" key="1">
    <source>
        <dbReference type="ARBA" id="ARBA00022801"/>
    </source>
</evidence>
<dbReference type="GO" id="GO:0016787">
    <property type="term" value="F:hydrolase activity"/>
    <property type="evidence" value="ECO:0007669"/>
    <property type="project" value="UniProtKB-KW"/>
</dbReference>
<dbReference type="CDD" id="cd05828">
    <property type="entry name" value="Sortase_D_1"/>
    <property type="match status" value="1"/>
</dbReference>
<organism evidence="3 4">
    <name type="scientific">Candidatus Yanofskybacteria bacterium CG10_big_fil_rev_8_21_14_0_10_36_16</name>
    <dbReference type="NCBI Taxonomy" id="1975096"/>
    <lineage>
        <taxon>Bacteria</taxon>
        <taxon>Candidatus Yanofskyibacteriota</taxon>
    </lineage>
</organism>
<keyword evidence="2" id="KW-0812">Transmembrane</keyword>
<protein>
    <recommendedName>
        <fullName evidence="5">Sortase</fullName>
    </recommendedName>
</protein>
<dbReference type="InterPro" id="IPR023365">
    <property type="entry name" value="Sortase_dom-sf"/>
</dbReference>
<evidence type="ECO:0000313" key="4">
    <source>
        <dbReference type="Proteomes" id="UP000228496"/>
    </source>
</evidence>
<dbReference type="InterPro" id="IPR005754">
    <property type="entry name" value="Sortase"/>
</dbReference>
<dbReference type="SUPFAM" id="SSF63817">
    <property type="entry name" value="Sortase"/>
    <property type="match status" value="1"/>
</dbReference>
<keyword evidence="1" id="KW-0378">Hydrolase</keyword>
<evidence type="ECO:0000256" key="2">
    <source>
        <dbReference type="SAM" id="Phobius"/>
    </source>
</evidence>
<dbReference type="EMBL" id="PCXQ01000005">
    <property type="protein sequence ID" value="PJE50781.1"/>
    <property type="molecule type" value="Genomic_DNA"/>
</dbReference>
<dbReference type="Proteomes" id="UP000228496">
    <property type="component" value="Unassembled WGS sequence"/>
</dbReference>
<dbReference type="AlphaFoldDB" id="A0A2J0Q798"/>
<dbReference type="InterPro" id="IPR041999">
    <property type="entry name" value="Sortase_D_1"/>
</dbReference>
<dbReference type="NCBIfam" id="TIGR01076">
    <property type="entry name" value="sortase_fam"/>
    <property type="match status" value="1"/>
</dbReference>
<keyword evidence="2" id="KW-0472">Membrane</keyword>
<evidence type="ECO:0008006" key="5">
    <source>
        <dbReference type="Google" id="ProtNLM"/>
    </source>
</evidence>
<keyword evidence="2" id="KW-1133">Transmembrane helix</keyword>
<gene>
    <name evidence="3" type="ORF">COV29_03570</name>
</gene>
<comment type="caution">
    <text evidence="3">The sequence shown here is derived from an EMBL/GenBank/DDBJ whole genome shotgun (WGS) entry which is preliminary data.</text>
</comment>
<dbReference type="Pfam" id="PF04203">
    <property type="entry name" value="Sortase"/>
    <property type="match status" value="1"/>
</dbReference>
<name>A0A2J0Q798_9BACT</name>
<reference evidence="3 4" key="1">
    <citation type="submission" date="2017-09" db="EMBL/GenBank/DDBJ databases">
        <title>Depth-based differentiation of microbial function through sediment-hosted aquifers and enrichment of novel symbionts in the deep terrestrial subsurface.</title>
        <authorList>
            <person name="Probst A.J."/>
            <person name="Ladd B."/>
            <person name="Jarett J.K."/>
            <person name="Geller-Mcgrath D.E."/>
            <person name="Sieber C.M."/>
            <person name="Emerson J.B."/>
            <person name="Anantharaman K."/>
            <person name="Thomas B.C."/>
            <person name="Malmstrom R."/>
            <person name="Stieglmeier M."/>
            <person name="Klingl A."/>
            <person name="Woyke T."/>
            <person name="Ryan C.M."/>
            <person name="Banfield J.F."/>
        </authorList>
    </citation>
    <scope>NUCLEOTIDE SEQUENCE [LARGE SCALE GENOMIC DNA]</scope>
    <source>
        <strain evidence="3">CG10_big_fil_rev_8_21_14_0_10_36_16</strain>
    </source>
</reference>
<evidence type="ECO:0000313" key="3">
    <source>
        <dbReference type="EMBL" id="PJE50781.1"/>
    </source>
</evidence>
<accession>A0A2J0Q798</accession>
<sequence length="203" mass="22892">MANKLYKHLGFIFILIALIGIGWPFLRLGFLSDATFLGTIAETENIQPPIPASVSFEYTPSPNDFPEDVELKNIKNRLVIPQANINMPLFYSDNSQTLFKGGWLWPHNNTPAQGGNTVIFGHRFRFLPPVKNTFYNLDKVNIGDEFSLTWQGKIYTYRVVEIKIIEPTDLSVIASSDNSIITLITCSPLFSTKQRLVVVAELI</sequence>